<dbReference type="Pfam" id="PF04603">
    <property type="entry name" value="Mog1"/>
    <property type="match status" value="1"/>
</dbReference>
<sequence length="250" mass="28653">MLLVMVSFVAVRQKCSAILDLVSDTSSDGRRIHTVAMNYSERPLFGGAITSDLPVDWKDLSNVRPVPDHQECFQDNFVTTRPEMLVIEILERQEQVDDADASYFFFNELAEQNDVFQTKNNIRFHKFDDDEKDAYLATALRSNDASVVSRENSIQISSGFGYQHVAMGRDHDDSGNSRREQQELKCIRIDICILRLPKQETDLVITLSKPVDDPNPKEKTSFDMMSSTKTNPMLHHIISTFQIRDWKLFG</sequence>
<keyword evidence="3" id="KW-0653">Protein transport</keyword>
<keyword evidence="2" id="KW-0813">Transport</keyword>
<evidence type="ECO:0000256" key="2">
    <source>
        <dbReference type="ARBA" id="ARBA00022448"/>
    </source>
</evidence>
<feature type="chain" id="PRO_5009192698" evidence="4">
    <location>
        <begin position="18"/>
        <end position="250"/>
    </location>
</feature>
<evidence type="ECO:0000313" key="6">
    <source>
        <dbReference type="Proteomes" id="UP000095751"/>
    </source>
</evidence>
<keyword evidence="4" id="KW-0732">Signal</keyword>
<keyword evidence="6" id="KW-1185">Reference proteome</keyword>
<dbReference type="InterPro" id="IPR016123">
    <property type="entry name" value="Mog1/PsbP_a/b/a-sand"/>
</dbReference>
<dbReference type="Proteomes" id="UP000095751">
    <property type="component" value="Unassembled WGS sequence"/>
</dbReference>
<organism evidence="5 6">
    <name type="scientific">Fragilariopsis cylindrus CCMP1102</name>
    <dbReference type="NCBI Taxonomy" id="635003"/>
    <lineage>
        <taxon>Eukaryota</taxon>
        <taxon>Sar</taxon>
        <taxon>Stramenopiles</taxon>
        <taxon>Ochrophyta</taxon>
        <taxon>Bacillariophyta</taxon>
        <taxon>Bacillariophyceae</taxon>
        <taxon>Bacillariophycidae</taxon>
        <taxon>Bacillariales</taxon>
        <taxon>Bacillariaceae</taxon>
        <taxon>Fragilariopsis</taxon>
    </lineage>
</organism>
<dbReference type="GO" id="GO:0005085">
    <property type="term" value="F:guanyl-nucleotide exchange factor activity"/>
    <property type="evidence" value="ECO:0007669"/>
    <property type="project" value="TreeGrafter"/>
</dbReference>
<feature type="signal peptide" evidence="4">
    <location>
        <begin position="1"/>
        <end position="17"/>
    </location>
</feature>
<dbReference type="GO" id="GO:0031267">
    <property type="term" value="F:small GTPase binding"/>
    <property type="evidence" value="ECO:0007669"/>
    <property type="project" value="TreeGrafter"/>
</dbReference>
<evidence type="ECO:0000313" key="5">
    <source>
        <dbReference type="EMBL" id="OEU13243.1"/>
    </source>
</evidence>
<dbReference type="AlphaFoldDB" id="A0A1E7F5V6"/>
<gene>
    <name evidence="5" type="ORF">FRACYDRAFT_241579</name>
</gene>
<dbReference type="EMBL" id="KV784361">
    <property type="protein sequence ID" value="OEU13243.1"/>
    <property type="molecule type" value="Genomic_DNA"/>
</dbReference>
<dbReference type="Gene3D" id="3.40.1000.10">
    <property type="entry name" value="Mog1/PsbP, alpha/beta/alpha sandwich"/>
    <property type="match status" value="1"/>
</dbReference>
<dbReference type="InParanoid" id="A0A1E7F5V6"/>
<dbReference type="GO" id="GO:0006606">
    <property type="term" value="P:protein import into nucleus"/>
    <property type="evidence" value="ECO:0007669"/>
    <property type="project" value="TreeGrafter"/>
</dbReference>
<evidence type="ECO:0000256" key="1">
    <source>
        <dbReference type="ARBA" id="ARBA00010307"/>
    </source>
</evidence>
<name>A0A1E7F5V6_9STRA</name>
<evidence type="ECO:0000256" key="4">
    <source>
        <dbReference type="SAM" id="SignalP"/>
    </source>
</evidence>
<dbReference type="PANTHER" id="PTHR15837:SF0">
    <property type="entry name" value="RAN GUANINE NUCLEOTIDE RELEASE FACTOR"/>
    <property type="match status" value="1"/>
</dbReference>
<accession>A0A1E7F5V6</accession>
<dbReference type="KEGG" id="fcy:FRACYDRAFT_241579"/>
<evidence type="ECO:0000256" key="3">
    <source>
        <dbReference type="ARBA" id="ARBA00022927"/>
    </source>
</evidence>
<dbReference type="GO" id="GO:0005634">
    <property type="term" value="C:nucleus"/>
    <property type="evidence" value="ECO:0007669"/>
    <property type="project" value="TreeGrafter"/>
</dbReference>
<comment type="similarity">
    <text evidence="1">Belongs to the MOG1 family.</text>
</comment>
<reference evidence="5 6" key="1">
    <citation type="submission" date="2016-09" db="EMBL/GenBank/DDBJ databases">
        <title>Extensive genetic diversity and differential bi-allelic expression allows diatom success in the polar Southern Ocean.</title>
        <authorList>
            <consortium name="DOE Joint Genome Institute"/>
            <person name="Mock T."/>
            <person name="Otillar R.P."/>
            <person name="Strauss J."/>
            <person name="Dupont C."/>
            <person name="Frickenhaus S."/>
            <person name="Maumus F."/>
            <person name="Mcmullan M."/>
            <person name="Sanges R."/>
            <person name="Schmutz J."/>
            <person name="Toseland A."/>
            <person name="Valas R."/>
            <person name="Veluchamy A."/>
            <person name="Ward B.J."/>
            <person name="Allen A."/>
            <person name="Barry K."/>
            <person name="Falciatore A."/>
            <person name="Ferrante M."/>
            <person name="Fortunato A.E."/>
            <person name="Gloeckner G."/>
            <person name="Gruber A."/>
            <person name="Hipkin R."/>
            <person name="Janech M."/>
            <person name="Kroth P."/>
            <person name="Leese F."/>
            <person name="Lindquist E."/>
            <person name="Lyon B.R."/>
            <person name="Martin J."/>
            <person name="Mayer C."/>
            <person name="Parker M."/>
            <person name="Quesneville H."/>
            <person name="Raymond J."/>
            <person name="Uhlig C."/>
            <person name="Valentin K.U."/>
            <person name="Worden A.Z."/>
            <person name="Armbrust E.V."/>
            <person name="Bowler C."/>
            <person name="Green B."/>
            <person name="Moulton V."/>
            <person name="Van Oosterhout C."/>
            <person name="Grigoriev I."/>
        </authorList>
    </citation>
    <scope>NUCLEOTIDE SEQUENCE [LARGE SCALE GENOMIC DNA]</scope>
    <source>
        <strain evidence="5 6">CCMP1102</strain>
    </source>
</reference>
<dbReference type="SUPFAM" id="SSF55724">
    <property type="entry name" value="Mog1p/PsbP-like"/>
    <property type="match status" value="1"/>
</dbReference>
<protein>
    <submittedName>
        <fullName evidence="5">Mog1p/PsbP-like protein</fullName>
    </submittedName>
</protein>
<dbReference type="OrthoDB" id="10255285at2759"/>
<dbReference type="InterPro" id="IPR007681">
    <property type="entry name" value="Mog1"/>
</dbReference>
<proteinExistence type="inferred from homology"/>
<dbReference type="PANTHER" id="PTHR15837">
    <property type="entry name" value="RAN GUANINE NUCLEOTIDE RELEASE FACTOR"/>
    <property type="match status" value="1"/>
</dbReference>